<name>A0A8S5P810_9CAUD</name>
<dbReference type="EMBL" id="BK015344">
    <property type="protein sequence ID" value="DAE02340.1"/>
    <property type="molecule type" value="Genomic_DNA"/>
</dbReference>
<reference evidence="1" key="1">
    <citation type="journal article" date="2021" name="Proc. Natl. Acad. Sci. U.S.A.">
        <title>A Catalog of Tens of Thousands of Viruses from Human Metagenomes Reveals Hidden Associations with Chronic Diseases.</title>
        <authorList>
            <person name="Tisza M.J."/>
            <person name="Buck C.B."/>
        </authorList>
    </citation>
    <scope>NUCLEOTIDE SEQUENCE</scope>
    <source>
        <strain evidence="1">CttEB8</strain>
    </source>
</reference>
<organism evidence="1">
    <name type="scientific">Herelleviridae sp. cttEB8</name>
    <dbReference type="NCBI Taxonomy" id="2825832"/>
    <lineage>
        <taxon>Viruses</taxon>
        <taxon>Duplodnaviria</taxon>
        <taxon>Heunggongvirae</taxon>
        <taxon>Uroviricota</taxon>
        <taxon>Caudoviricetes</taxon>
        <taxon>Herelleviridae</taxon>
    </lineage>
</organism>
<sequence length="252" mass="30129">MENNFINRSRLIHNNYYDYSKVNYKNSIIKVCITCPKHGDFWQIPKSHLRGNGCPKCKSEKNKKIIYGFGINDYNKSVKVKNRHIYSYSLWRGIIRRGYDNNVKVRQPTYQDCSVCDEWKYFSNFKHWFDENYVEGYVLDKDILVKGNKVYSPETCCFVPEEINVIFTKRQRYRGKYPIGVRKDKNSYIASVSEYGTKKYIGSFKTEKEAYNAYKKAKELYIKEIADKYFQCGKISERLYNSMYNYKVEEND</sequence>
<accession>A0A8S5P810</accession>
<evidence type="ECO:0008006" key="2">
    <source>
        <dbReference type="Google" id="ProtNLM"/>
    </source>
</evidence>
<proteinExistence type="predicted"/>
<protein>
    <recommendedName>
        <fullName evidence="2">AP2/ERF domain-containing protein</fullName>
    </recommendedName>
</protein>
<evidence type="ECO:0000313" key="1">
    <source>
        <dbReference type="EMBL" id="DAE02340.1"/>
    </source>
</evidence>